<dbReference type="PANTHER" id="PTHR46093:SF18">
    <property type="entry name" value="FIBRONECTIN TYPE-III DOMAIN-CONTAINING PROTEIN"/>
    <property type="match status" value="1"/>
</dbReference>
<reference evidence="6 7" key="1">
    <citation type="submission" date="2017-11" db="EMBL/GenBank/DDBJ databases">
        <title>The genome of Rhizophagus clarus HR1 reveals common genetic basis of auxotrophy among arbuscular mycorrhizal fungi.</title>
        <authorList>
            <person name="Kobayashi Y."/>
        </authorList>
    </citation>
    <scope>NUCLEOTIDE SEQUENCE [LARGE SCALE GENOMIC DNA]</scope>
    <source>
        <strain evidence="6 7">HR1</strain>
    </source>
</reference>
<organism evidence="6 7">
    <name type="scientific">Rhizophagus clarus</name>
    <dbReference type="NCBI Taxonomy" id="94130"/>
    <lineage>
        <taxon>Eukaryota</taxon>
        <taxon>Fungi</taxon>
        <taxon>Fungi incertae sedis</taxon>
        <taxon>Mucoromycota</taxon>
        <taxon>Glomeromycotina</taxon>
        <taxon>Glomeromycetes</taxon>
        <taxon>Glomerales</taxon>
        <taxon>Glomeraceae</taxon>
        <taxon>Rhizophagus</taxon>
    </lineage>
</organism>
<evidence type="ECO:0000313" key="6">
    <source>
        <dbReference type="EMBL" id="GBC09556.1"/>
    </source>
</evidence>
<keyword evidence="4" id="KW-0812">Transmembrane</keyword>
<keyword evidence="1" id="KW-0880">Kelch repeat</keyword>
<evidence type="ECO:0000256" key="2">
    <source>
        <dbReference type="ARBA" id="ARBA00022737"/>
    </source>
</evidence>
<keyword evidence="4" id="KW-1133">Transmembrane helix</keyword>
<dbReference type="Pfam" id="PF24981">
    <property type="entry name" value="Beta-prop_ATRN-LZTR1"/>
    <property type="match status" value="1"/>
</dbReference>
<gene>
    <name evidence="6" type="ORF">RclHR1_08980006</name>
</gene>
<evidence type="ECO:0000256" key="1">
    <source>
        <dbReference type="ARBA" id="ARBA00022441"/>
    </source>
</evidence>
<keyword evidence="7" id="KW-1185">Reference proteome</keyword>
<dbReference type="InterPro" id="IPR015915">
    <property type="entry name" value="Kelch-typ_b-propeller"/>
</dbReference>
<keyword evidence="4" id="KW-0472">Membrane</keyword>
<feature type="region of interest" description="Disordered" evidence="3">
    <location>
        <begin position="501"/>
        <end position="521"/>
    </location>
</feature>
<dbReference type="Gene3D" id="2.120.10.80">
    <property type="entry name" value="Kelch-type beta propeller"/>
    <property type="match status" value="2"/>
</dbReference>
<accession>A0A2Z6S2U4</accession>
<feature type="compositionally biased region" description="Low complexity" evidence="3">
    <location>
        <begin position="597"/>
        <end position="619"/>
    </location>
</feature>
<evidence type="ECO:0000313" key="7">
    <source>
        <dbReference type="Proteomes" id="UP000247702"/>
    </source>
</evidence>
<dbReference type="AlphaFoldDB" id="A0A2Z6S2U4"/>
<comment type="caution">
    <text evidence="6">The sequence shown here is derived from an EMBL/GenBank/DDBJ whole genome shotgun (WGS) entry which is preliminary data.</text>
</comment>
<proteinExistence type="predicted"/>
<feature type="transmembrane region" description="Helical" evidence="4">
    <location>
        <begin position="12"/>
        <end position="30"/>
    </location>
</feature>
<dbReference type="EMBL" id="BEXD01004312">
    <property type="protein sequence ID" value="GBC09556.1"/>
    <property type="molecule type" value="Genomic_DNA"/>
</dbReference>
<evidence type="ECO:0000256" key="3">
    <source>
        <dbReference type="SAM" id="MobiDB-lite"/>
    </source>
</evidence>
<sequence length="619" mass="69234">MVRIPRISNNLFLSFLFKFILNLWIIIININNVQSQFTLKRRFTHSAHLIDNQLWFFGGGTMINGILSPTGDVFYLDLTNSFDTTDVPYVSKVASPFLCAWCQSAIGGSNQSKIFFFAGAMVKQETPNTLTDSIIYSFDIKTQTWSPAPPMTGMIYTRRREFQPVSDNNGKIYLFGGGSDMLLGLPTVQVYNTMDIFDSIAYSWTLGSLIDPPFSKIDYTASLLPNGNIVYIGGTQSDVNTIQLDPINMNKIDIYDTVGNSWSSMIATGPPITQRTGHTAVLNNKGEIIIFGGMYVPTMVASQPQIAVLNTATNPFQWTIPTVNSNEISPPSLVFHTATLFENYMIVAFGNVTRDNIDVMPVMPGQSDQLYVLDTNTFTWVRIYNPPSNSNNNNTTGNQVPQPNNAMDKIMIITIVVITFVVIVGVIAGVIIYRRKIKKSDDDITINVQPYVMNQQTLASPIDSESIYSSSTSNNVPVTSKNIHQFNEEIKHQYITIPSSSSETSSVNYHSDANITRGDDNTARQYVDNNTRHYMGGNNMGHQHYQYVNMGDMATTNYISDANIAPTRERFNSPPNQPYQPYRAVMMNTRSGEMYVPPNGRTTSNNNNFSNPNDRFSRQ</sequence>
<dbReference type="PANTHER" id="PTHR46093">
    <property type="entry name" value="ACYL-COA-BINDING DOMAIN-CONTAINING PROTEIN 5"/>
    <property type="match status" value="1"/>
</dbReference>
<dbReference type="SUPFAM" id="SSF50965">
    <property type="entry name" value="Galactose oxidase, central domain"/>
    <property type="match status" value="1"/>
</dbReference>
<protein>
    <recommendedName>
        <fullName evidence="5">Attractin/MKLN-like beta-propeller domain-containing protein</fullName>
    </recommendedName>
</protein>
<name>A0A2Z6S2U4_9GLOM</name>
<evidence type="ECO:0000259" key="5">
    <source>
        <dbReference type="Pfam" id="PF24981"/>
    </source>
</evidence>
<dbReference type="Proteomes" id="UP000247702">
    <property type="component" value="Unassembled WGS sequence"/>
</dbReference>
<feature type="region of interest" description="Disordered" evidence="3">
    <location>
        <begin position="596"/>
        <end position="619"/>
    </location>
</feature>
<dbReference type="InterPro" id="IPR056737">
    <property type="entry name" value="Beta-prop_ATRN-MKLN-like"/>
</dbReference>
<feature type="domain" description="Attractin/MKLN-like beta-propeller" evidence="5">
    <location>
        <begin position="115"/>
        <end position="399"/>
    </location>
</feature>
<feature type="transmembrane region" description="Helical" evidence="4">
    <location>
        <begin position="410"/>
        <end position="433"/>
    </location>
</feature>
<keyword evidence="2" id="KW-0677">Repeat</keyword>
<evidence type="ECO:0000256" key="4">
    <source>
        <dbReference type="SAM" id="Phobius"/>
    </source>
</evidence>
<dbReference type="InterPro" id="IPR011043">
    <property type="entry name" value="Gal_Oxase/kelch_b-propeller"/>
</dbReference>